<reference evidence="3" key="1">
    <citation type="submission" date="2022-09" db="EMBL/GenBank/DDBJ databases">
        <title>Characterization of three MwoI isoschizomers from sequenced genome and metagenomes.</title>
        <authorList>
            <person name="Fomenkov A."/>
            <person name="Xu S.Y."/>
            <person name="Roberts R.J."/>
        </authorList>
    </citation>
    <scope>NUCLEOTIDE SEQUENCE</scope>
    <source>
        <strain evidence="3">DSM 2970</strain>
    </source>
</reference>
<proteinExistence type="predicted"/>
<protein>
    <submittedName>
        <fullName evidence="3">Uncharacterized protein</fullName>
    </submittedName>
</protein>
<keyword evidence="1" id="KW-0812">Transmembrane</keyword>
<reference evidence="2 4" key="2">
    <citation type="submission" date="2023-12" db="EMBL/GenBank/DDBJ databases">
        <title>Phenotypic and Genomic Characterization of Methanothermobacter wolfeii Strain BSEL, a CO2-Capturing Archaeon with Minimal Nutrient Requirements.</title>
        <authorList>
            <person name="Ale Enriquez F."/>
            <person name="Ahring B.K."/>
        </authorList>
    </citation>
    <scope>NUCLEOTIDE SEQUENCE [LARGE SCALE GENOMIC DNA]</scope>
    <source>
        <strain evidence="2 4">BSEL-1</strain>
    </source>
</reference>
<dbReference type="GeneID" id="75106937"/>
<dbReference type="KEGG" id="mwo:MWSIV6_1338"/>
<evidence type="ECO:0000313" key="3">
    <source>
        <dbReference type="EMBL" id="UXH31236.1"/>
    </source>
</evidence>
<sequence>MSKDPLKEYLKDPDRRAKLFLLMSGGMILSTILITIGTIILILLLLGII</sequence>
<dbReference type="EMBL" id="CP104550">
    <property type="protein sequence ID" value="UXH31236.1"/>
    <property type="molecule type" value="Genomic_DNA"/>
</dbReference>
<evidence type="ECO:0000256" key="1">
    <source>
        <dbReference type="SAM" id="Phobius"/>
    </source>
</evidence>
<keyword evidence="4" id="KW-1185">Reference proteome</keyword>
<keyword evidence="1" id="KW-0472">Membrane</keyword>
<feature type="transmembrane region" description="Helical" evidence="1">
    <location>
        <begin position="20"/>
        <end position="48"/>
    </location>
</feature>
<keyword evidence="1" id="KW-1133">Transmembrane helix</keyword>
<dbReference type="EMBL" id="JAXUHJ010000008">
    <property type="protein sequence ID" value="MEJ8542940.1"/>
    <property type="molecule type" value="Genomic_DNA"/>
</dbReference>
<name>A0A9E7UMU0_METWO</name>
<organism evidence="3">
    <name type="scientific">Methanothermobacter wolfeii</name>
    <name type="common">Methanobacterium wolfei</name>
    <dbReference type="NCBI Taxonomy" id="145261"/>
    <lineage>
        <taxon>Archaea</taxon>
        <taxon>Methanobacteriati</taxon>
        <taxon>Methanobacteriota</taxon>
        <taxon>Methanomada group</taxon>
        <taxon>Methanobacteria</taxon>
        <taxon>Methanobacteriales</taxon>
        <taxon>Methanobacteriaceae</taxon>
        <taxon>Methanothermobacter</taxon>
    </lineage>
</organism>
<gene>
    <name evidence="3" type="ORF">N5910_06755</name>
    <name evidence="2" type="ORF">U2150_05495</name>
</gene>
<dbReference type="AlphaFoldDB" id="A0A9E7UMU0"/>
<accession>A0A9E7UMU0</accession>
<dbReference type="Proteomes" id="UP001369247">
    <property type="component" value="Unassembled WGS sequence"/>
</dbReference>
<dbReference type="Proteomes" id="UP001065373">
    <property type="component" value="Chromosome"/>
</dbReference>
<evidence type="ECO:0000313" key="2">
    <source>
        <dbReference type="EMBL" id="MEJ8542940.1"/>
    </source>
</evidence>
<evidence type="ECO:0000313" key="4">
    <source>
        <dbReference type="Proteomes" id="UP001369247"/>
    </source>
</evidence>
<dbReference type="RefSeq" id="WP_261599450.1">
    <property type="nucleotide sequence ID" value="NZ_CP104550.1"/>
</dbReference>